<sequence>MPNLGTSEIKSSHALSLFPNWEQVKEAGTVPLANLARSNVPNWHEVRSDNWQFQLLFNLGRSDSGINTNGVTVKFP</sequence>
<evidence type="ECO:0000313" key="1">
    <source>
        <dbReference type="EMBL" id="EJW96144.1"/>
    </source>
</evidence>
<gene>
    <name evidence="1" type="ORF">EVA_15750</name>
</gene>
<proteinExistence type="predicted"/>
<reference evidence="1" key="1">
    <citation type="journal article" date="2012" name="PLoS ONE">
        <title>Gene sets for utilization of primary and secondary nutrition supplies in the distal gut of endangered iberian lynx.</title>
        <authorList>
            <person name="Alcaide M."/>
            <person name="Messina E."/>
            <person name="Richter M."/>
            <person name="Bargiela R."/>
            <person name="Peplies J."/>
            <person name="Huws S.A."/>
            <person name="Newbold C.J."/>
            <person name="Golyshin P.N."/>
            <person name="Simon M.A."/>
            <person name="Lopez G."/>
            <person name="Yakimov M.M."/>
            <person name="Ferrer M."/>
        </authorList>
    </citation>
    <scope>NUCLEOTIDE SEQUENCE</scope>
</reference>
<protein>
    <submittedName>
        <fullName evidence="1">Uncharacterized protein</fullName>
    </submittedName>
</protein>
<comment type="caution">
    <text evidence="1">The sequence shown here is derived from an EMBL/GenBank/DDBJ whole genome shotgun (WGS) entry which is preliminary data.</text>
</comment>
<name>J9G9M9_9ZZZZ</name>
<dbReference type="AlphaFoldDB" id="J9G9M9"/>
<dbReference type="EMBL" id="AMCI01005432">
    <property type="protein sequence ID" value="EJW96144.1"/>
    <property type="molecule type" value="Genomic_DNA"/>
</dbReference>
<accession>J9G9M9</accession>
<organism evidence="1">
    <name type="scientific">gut metagenome</name>
    <dbReference type="NCBI Taxonomy" id="749906"/>
    <lineage>
        <taxon>unclassified sequences</taxon>
        <taxon>metagenomes</taxon>
        <taxon>organismal metagenomes</taxon>
    </lineage>
</organism>